<dbReference type="EMBL" id="BPRB01000189">
    <property type="protein sequence ID" value="GJE61113.1"/>
    <property type="molecule type" value="Genomic_DNA"/>
</dbReference>
<organism evidence="3 4">
    <name type="scientific">Methylobacterium trifolii</name>
    <dbReference type="NCBI Taxonomy" id="1003092"/>
    <lineage>
        <taxon>Bacteria</taxon>
        <taxon>Pseudomonadati</taxon>
        <taxon>Pseudomonadota</taxon>
        <taxon>Alphaproteobacteria</taxon>
        <taxon>Hyphomicrobiales</taxon>
        <taxon>Methylobacteriaceae</taxon>
        <taxon>Methylobacterium</taxon>
    </lineage>
</organism>
<feature type="region of interest" description="Disordered" evidence="1">
    <location>
        <begin position="1"/>
        <end position="39"/>
    </location>
</feature>
<comment type="caution">
    <text evidence="3">The sequence shown here is derived from an EMBL/GenBank/DDBJ whole genome shotgun (WGS) entry which is preliminary data.</text>
</comment>
<feature type="domain" description="DUF5681" evidence="2">
    <location>
        <begin position="21"/>
        <end position="98"/>
    </location>
</feature>
<dbReference type="InterPro" id="IPR043736">
    <property type="entry name" value="DUF5681"/>
</dbReference>
<dbReference type="Pfam" id="PF18932">
    <property type="entry name" value="DUF5681"/>
    <property type="match status" value="1"/>
</dbReference>
<gene>
    <name evidence="3" type="ORF">MPOCJGCO_3234</name>
</gene>
<evidence type="ECO:0000313" key="3">
    <source>
        <dbReference type="EMBL" id="GJE61113.1"/>
    </source>
</evidence>
<keyword evidence="4" id="KW-1185">Reference proteome</keyword>
<dbReference type="Proteomes" id="UP001055057">
    <property type="component" value="Unassembled WGS sequence"/>
</dbReference>
<name>A0ABQ4U2B1_9HYPH</name>
<feature type="region of interest" description="Disordered" evidence="1">
    <location>
        <begin position="138"/>
        <end position="157"/>
    </location>
</feature>
<sequence length="157" mass="17193">MPRSRKPTSDYDVGYGRPPAHTRFKPGQSGNPRGRAKGASDLRTVMVDVFKKQLSQTVNVVEDGKPRKVTKFDLMMISNVNKAAKGDARALREIVALAHRLGLLEGAPVATVTEEAQPFSDEDQAIIDRMFARHRSKIAAEQPGPALTQDPSVEEAE</sequence>
<reference evidence="3" key="2">
    <citation type="submission" date="2021-08" db="EMBL/GenBank/DDBJ databases">
        <authorList>
            <person name="Tani A."/>
            <person name="Ola A."/>
            <person name="Ogura Y."/>
            <person name="Katsura K."/>
            <person name="Hayashi T."/>
        </authorList>
    </citation>
    <scope>NUCLEOTIDE SEQUENCE</scope>
    <source>
        <strain evidence="3">DSM 23632</strain>
    </source>
</reference>
<evidence type="ECO:0000259" key="2">
    <source>
        <dbReference type="Pfam" id="PF18932"/>
    </source>
</evidence>
<protein>
    <recommendedName>
        <fullName evidence="2">DUF5681 domain-containing protein</fullName>
    </recommendedName>
</protein>
<proteinExistence type="predicted"/>
<evidence type="ECO:0000313" key="4">
    <source>
        <dbReference type="Proteomes" id="UP001055057"/>
    </source>
</evidence>
<accession>A0ABQ4U2B1</accession>
<evidence type="ECO:0000256" key="1">
    <source>
        <dbReference type="SAM" id="MobiDB-lite"/>
    </source>
</evidence>
<dbReference type="RefSeq" id="WP_238183688.1">
    <property type="nucleotide sequence ID" value="NZ_BPRB01000189.1"/>
</dbReference>
<reference evidence="3" key="1">
    <citation type="journal article" date="2021" name="Front. Microbiol.">
        <title>Comprehensive Comparative Genomics and Phenotyping of Methylobacterium Species.</title>
        <authorList>
            <person name="Alessa O."/>
            <person name="Ogura Y."/>
            <person name="Fujitani Y."/>
            <person name="Takami H."/>
            <person name="Hayashi T."/>
            <person name="Sahin N."/>
            <person name="Tani A."/>
        </authorList>
    </citation>
    <scope>NUCLEOTIDE SEQUENCE</scope>
    <source>
        <strain evidence="3">DSM 23632</strain>
    </source>
</reference>